<feature type="region of interest" description="Disordered" evidence="1">
    <location>
        <begin position="85"/>
        <end position="113"/>
    </location>
</feature>
<protein>
    <submittedName>
        <fullName evidence="2">Uncharacterized protein</fullName>
    </submittedName>
</protein>
<gene>
    <name evidence="2" type="ORF">DB88DRAFT_482179</name>
</gene>
<dbReference type="Proteomes" id="UP001182556">
    <property type="component" value="Unassembled WGS sequence"/>
</dbReference>
<keyword evidence="3" id="KW-1185">Reference proteome</keyword>
<comment type="caution">
    <text evidence="2">The sequence shown here is derived from an EMBL/GenBank/DDBJ whole genome shotgun (WGS) entry which is preliminary data.</text>
</comment>
<organism evidence="2 3">
    <name type="scientific">Papiliotrema laurentii</name>
    <name type="common">Cryptococcus laurentii</name>
    <dbReference type="NCBI Taxonomy" id="5418"/>
    <lineage>
        <taxon>Eukaryota</taxon>
        <taxon>Fungi</taxon>
        <taxon>Dikarya</taxon>
        <taxon>Basidiomycota</taxon>
        <taxon>Agaricomycotina</taxon>
        <taxon>Tremellomycetes</taxon>
        <taxon>Tremellales</taxon>
        <taxon>Rhynchogastremaceae</taxon>
        <taxon>Papiliotrema</taxon>
    </lineage>
</organism>
<proteinExistence type="predicted"/>
<evidence type="ECO:0000313" key="2">
    <source>
        <dbReference type="EMBL" id="KAK1926528.1"/>
    </source>
</evidence>
<evidence type="ECO:0000256" key="1">
    <source>
        <dbReference type="SAM" id="MobiDB-lite"/>
    </source>
</evidence>
<name>A0AAD9L835_PAPLA</name>
<accession>A0AAD9L835</accession>
<dbReference type="EMBL" id="JAODAN010000002">
    <property type="protein sequence ID" value="KAK1926528.1"/>
    <property type="molecule type" value="Genomic_DNA"/>
</dbReference>
<reference evidence="2" key="1">
    <citation type="submission" date="2023-02" db="EMBL/GenBank/DDBJ databases">
        <title>Identification and recombinant expression of a fungal hydrolase from Papiliotrema laurentii that hydrolyzes apple cutin and clears colloidal polyester polyurethane.</title>
        <authorList>
            <consortium name="DOE Joint Genome Institute"/>
            <person name="Roman V.A."/>
            <person name="Bojanowski C."/>
            <person name="Crable B.R."/>
            <person name="Wagner D.N."/>
            <person name="Hung C.S."/>
            <person name="Nadeau L.J."/>
            <person name="Schratz L."/>
            <person name="Haridas S."/>
            <person name="Pangilinan J."/>
            <person name="Lipzen A."/>
            <person name="Na H."/>
            <person name="Yan M."/>
            <person name="Ng V."/>
            <person name="Grigoriev I.V."/>
            <person name="Spatafora J.W."/>
            <person name="Barlow D."/>
            <person name="Biffinger J."/>
            <person name="Kelley-Loughnane N."/>
            <person name="Varaljay V.A."/>
            <person name="Crookes-Goodson W.J."/>
        </authorList>
    </citation>
    <scope>NUCLEOTIDE SEQUENCE</scope>
    <source>
        <strain evidence="2">5307AH</strain>
    </source>
</reference>
<evidence type="ECO:0000313" key="3">
    <source>
        <dbReference type="Proteomes" id="UP001182556"/>
    </source>
</evidence>
<sequence length="204" mass="23209">MPPRRVVDMPARRGCGKLSWLCVRRQEVWVRRGVTRSTSRLACGRATTKRLDHRHGRSAFTACVQPFDPGTGDARLIAVYGKTLPPARGEKRSGTHAGCRPNVPQPRNCFTRARRGPAPRRRVMALSGDVRAHLNEALHGFWVRLCVSVRACLRPAPSVGRGVSRMRWRWRRRRRSCASRAEPVADEASMRRCNIRIRRVSSRK</sequence>
<dbReference type="AlphaFoldDB" id="A0AAD9L835"/>